<feature type="chain" id="PRO_5041406401" description="Arrestin-like N-terminal domain-containing protein" evidence="1">
    <location>
        <begin position="22"/>
        <end position="535"/>
    </location>
</feature>
<comment type="caution">
    <text evidence="3">The sequence shown here is derived from an EMBL/GenBank/DDBJ whole genome shotgun (WGS) entry which is preliminary data.</text>
</comment>
<reference evidence="3" key="1">
    <citation type="submission" date="2022-08" db="EMBL/GenBank/DDBJ databases">
        <authorList>
            <consortium name="DOE Joint Genome Institute"/>
            <person name="Min B."/>
            <person name="Riley R."/>
            <person name="Sierra-Patev S."/>
            <person name="Naranjo-Ortiz M."/>
            <person name="Looney B."/>
            <person name="Konkel Z."/>
            <person name="Slot J.C."/>
            <person name="Sakamoto Y."/>
            <person name="Steenwyk J.L."/>
            <person name="Rokas A."/>
            <person name="Carro J."/>
            <person name="Camarero S."/>
            <person name="Ferreira P."/>
            <person name="Molpeceres G."/>
            <person name="Ruiz-Duenas F.J."/>
            <person name="Serrano A."/>
            <person name="Henrissat B."/>
            <person name="Drula E."/>
            <person name="Hughes K.W."/>
            <person name="Mata J.L."/>
            <person name="Ishikawa N.K."/>
            <person name="Vargas-Isla R."/>
            <person name="Ushijima S."/>
            <person name="Smith C.A."/>
            <person name="Ahrendt S."/>
            <person name="Andreopoulos W."/>
            <person name="He G."/>
            <person name="Labutti K."/>
            <person name="Lipzen A."/>
            <person name="Ng V."/>
            <person name="Sandor L."/>
            <person name="Barry K."/>
            <person name="Martinez A.T."/>
            <person name="Xiao Y."/>
            <person name="Gibbons J.G."/>
            <person name="Terashima K."/>
            <person name="Hibbett D.S."/>
            <person name="Grigoriev I.V."/>
        </authorList>
    </citation>
    <scope>NUCLEOTIDE SEQUENCE</scope>
    <source>
        <strain evidence="3">TFB10291</strain>
    </source>
</reference>
<evidence type="ECO:0000313" key="4">
    <source>
        <dbReference type="Proteomes" id="UP001163798"/>
    </source>
</evidence>
<evidence type="ECO:0000256" key="1">
    <source>
        <dbReference type="SAM" id="SignalP"/>
    </source>
</evidence>
<evidence type="ECO:0000313" key="3">
    <source>
        <dbReference type="EMBL" id="KAJ3785375.1"/>
    </source>
</evidence>
<name>A0AA38NPK5_9AGAR</name>
<gene>
    <name evidence="3" type="ORF">GGU10DRAFT_387517</name>
</gene>
<dbReference type="InterPro" id="IPR014756">
    <property type="entry name" value="Ig_E-set"/>
</dbReference>
<feature type="domain" description="Arrestin-like N-terminal" evidence="2">
    <location>
        <begin position="143"/>
        <end position="278"/>
    </location>
</feature>
<dbReference type="AlphaFoldDB" id="A0AA38NPK5"/>
<dbReference type="Proteomes" id="UP001163798">
    <property type="component" value="Unassembled WGS sequence"/>
</dbReference>
<dbReference type="Pfam" id="PF00339">
    <property type="entry name" value="Arrestin_N"/>
    <property type="match status" value="1"/>
</dbReference>
<dbReference type="InterPro" id="IPR014752">
    <property type="entry name" value="Arrestin-like_C"/>
</dbReference>
<accession>A0AA38NPK5</accession>
<dbReference type="Gene3D" id="2.60.40.640">
    <property type="match status" value="1"/>
</dbReference>
<dbReference type="SUPFAM" id="SSF81296">
    <property type="entry name" value="E set domains"/>
    <property type="match status" value="1"/>
</dbReference>
<keyword evidence="1" id="KW-0732">Signal</keyword>
<dbReference type="InterPro" id="IPR011021">
    <property type="entry name" value="Arrestin-like_N"/>
</dbReference>
<dbReference type="EMBL" id="MU793344">
    <property type="protein sequence ID" value="KAJ3785375.1"/>
    <property type="molecule type" value="Genomic_DNA"/>
</dbReference>
<proteinExistence type="predicted"/>
<evidence type="ECO:0000259" key="2">
    <source>
        <dbReference type="Pfam" id="PF00339"/>
    </source>
</evidence>
<organism evidence="3 4">
    <name type="scientific">Lentinula aff. detonsa</name>
    <dbReference type="NCBI Taxonomy" id="2804958"/>
    <lineage>
        <taxon>Eukaryota</taxon>
        <taxon>Fungi</taxon>
        <taxon>Dikarya</taxon>
        <taxon>Basidiomycota</taxon>
        <taxon>Agaricomycotina</taxon>
        <taxon>Agaricomycetes</taxon>
        <taxon>Agaricomycetidae</taxon>
        <taxon>Agaricales</taxon>
        <taxon>Marasmiineae</taxon>
        <taxon>Omphalotaceae</taxon>
        <taxon>Lentinula</taxon>
    </lineage>
</organism>
<sequence>MLGHAAKLCVVVLVIPKQLYPMKVDQASISPGTPSVGNFVGTEGTASAHGCGVTFEVNADFQEATATYMPSNAQAADTYKSVDEMLPAYSQRPEPRTASRWSMGTLATASSAENFEHCFPMERNGKVWLSLHVRSRAKSTSSPPIYTEGDTVSGRVELHFDKPEKIKGITVAVCLTATSIADRTVIISQIQGGTTAVGQEEIIFLDTTQTVWSPDPKQGKSGEKLQGKHALPFKFVLPKEVTMSLSKNKQAEFKLPPNFSERASPSYIDYKLIVIVKRGLFLANMVLSHYFAYVPLSMPLPPSTLRQMAYRSGTGLIGPDRDRDGWKVAGPAKLAGTLFNVRKVGMECELAIATPLAFPVRSPIPLFLTIKSDDEQALDILSSPSAVRVFLVRSLANGSDAVDDDAVRRSNNFFVESAGQAVFWSISRDQNSRTLQGELEVKHGVKPSFVFPRFAIRYSIDLLPFVAPGFQSDTMTNGDPVLLSETVTICTTHAPGVVPRSYTPPGYEHPQGGGDYNNSMGLLENGNQRFYHHIR</sequence>
<protein>
    <recommendedName>
        <fullName evidence="2">Arrestin-like N-terminal domain-containing protein</fullName>
    </recommendedName>
</protein>
<keyword evidence="4" id="KW-1185">Reference proteome</keyword>
<feature type="signal peptide" evidence="1">
    <location>
        <begin position="1"/>
        <end position="21"/>
    </location>
</feature>